<organism evidence="1 2">
    <name type="scientific">Duganella qianjiadongensis</name>
    <dbReference type="NCBI Taxonomy" id="2692176"/>
    <lineage>
        <taxon>Bacteria</taxon>
        <taxon>Pseudomonadati</taxon>
        <taxon>Pseudomonadota</taxon>
        <taxon>Betaproteobacteria</taxon>
        <taxon>Burkholderiales</taxon>
        <taxon>Oxalobacteraceae</taxon>
        <taxon>Telluria group</taxon>
        <taxon>Duganella</taxon>
    </lineage>
</organism>
<dbReference type="Pfam" id="PF11162">
    <property type="entry name" value="DUF2946"/>
    <property type="match status" value="1"/>
</dbReference>
<name>A0ABW9VJ56_9BURK</name>
<proteinExistence type="predicted"/>
<evidence type="ECO:0000313" key="1">
    <source>
        <dbReference type="EMBL" id="MYM39530.1"/>
    </source>
</evidence>
<dbReference type="InterPro" id="IPR021333">
    <property type="entry name" value="DUF2946"/>
</dbReference>
<comment type="caution">
    <text evidence="1">The sequence shown here is derived from an EMBL/GenBank/DDBJ whole genome shotgun (WGS) entry which is preliminary data.</text>
</comment>
<keyword evidence="2" id="KW-1185">Reference proteome</keyword>
<reference evidence="1 2" key="1">
    <citation type="submission" date="2019-12" db="EMBL/GenBank/DDBJ databases">
        <title>Novel species isolated from a subtropical stream in China.</title>
        <authorList>
            <person name="Lu H."/>
        </authorList>
    </citation>
    <scope>NUCLEOTIDE SEQUENCE [LARGE SCALE GENOMIC DNA]</scope>
    <source>
        <strain evidence="1 2">CY13W</strain>
    </source>
</reference>
<protein>
    <submittedName>
        <fullName evidence="1">DUF2946 domain-containing protein</fullName>
    </submittedName>
</protein>
<accession>A0ABW9VJ56</accession>
<gene>
    <name evidence="1" type="ORF">GTP27_09315</name>
</gene>
<evidence type="ECO:0000313" key="2">
    <source>
        <dbReference type="Proteomes" id="UP000478090"/>
    </source>
</evidence>
<sequence length="113" mass="11597">MTAQRRTLYLWIALLAILFGTVAPTVSRTLAADLQFAAGSICVTDGSGKAPAGDLAACAYCLPHGGSHALLPDAGFGIAVIGGHDLYHAQTTLAPVPHLSWQHGLARGPPVLS</sequence>
<dbReference type="Proteomes" id="UP000478090">
    <property type="component" value="Unassembled WGS sequence"/>
</dbReference>
<dbReference type="EMBL" id="WWCM01000005">
    <property type="protein sequence ID" value="MYM39530.1"/>
    <property type="molecule type" value="Genomic_DNA"/>
</dbReference>
<dbReference type="RefSeq" id="WP_161038910.1">
    <property type="nucleotide sequence ID" value="NZ_WWCM01000005.1"/>
</dbReference>